<dbReference type="OrthoDB" id="4417381at2"/>
<dbReference type="AlphaFoldDB" id="A0A3G6IW58"/>
<reference evidence="1 2" key="1">
    <citation type="submission" date="2018-11" db="EMBL/GenBank/DDBJ databases">
        <authorList>
            <person name="Kleinhagauer T."/>
            <person name="Glaeser S.P."/>
            <person name="Spergser J."/>
            <person name="Ruckert C."/>
            <person name="Kaempfer P."/>
            <person name="Busse H.-J."/>
        </authorList>
    </citation>
    <scope>NUCLEOTIDE SEQUENCE [LARGE SCALE GENOMIC DNA]</scope>
    <source>
        <strain evidence="1 2">812CH</strain>
    </source>
</reference>
<protein>
    <submittedName>
        <fullName evidence="1">Uncharacterized protein</fullName>
    </submittedName>
</protein>
<dbReference type="EMBL" id="CP033898">
    <property type="protein sequence ID" value="AZA09932.1"/>
    <property type="molecule type" value="Genomic_DNA"/>
</dbReference>
<dbReference type="Proteomes" id="UP000271426">
    <property type="component" value="Chromosome"/>
</dbReference>
<keyword evidence="2" id="KW-1185">Reference proteome</keyword>
<evidence type="ECO:0000313" key="1">
    <source>
        <dbReference type="EMBL" id="AZA09932.1"/>
    </source>
</evidence>
<name>A0A3G6IW58_9CORY</name>
<accession>A0A3G6IW58</accession>
<gene>
    <name evidence="1" type="ORF">CPPEL_09145</name>
</gene>
<evidence type="ECO:0000313" key="2">
    <source>
        <dbReference type="Proteomes" id="UP000271426"/>
    </source>
</evidence>
<proteinExistence type="predicted"/>
<dbReference type="KEGG" id="cpso:CPPEL_09145"/>
<organism evidence="1 2">
    <name type="scientific">Corynebacterium pseudopelargi</name>
    <dbReference type="NCBI Taxonomy" id="2080757"/>
    <lineage>
        <taxon>Bacteria</taxon>
        <taxon>Bacillati</taxon>
        <taxon>Actinomycetota</taxon>
        <taxon>Actinomycetes</taxon>
        <taxon>Mycobacteriales</taxon>
        <taxon>Corynebacteriaceae</taxon>
        <taxon>Corynebacterium</taxon>
    </lineage>
</organism>
<sequence precursor="true">MQLPKPLRALATVLIVLFLLLVAGMIYSASQEDQQPLSGKRLEATLQKLEDQNVHIAGLVMADLYGTEWMEAATVCSGMTVEQVEQLGVGSDLFAVEEGSIPADKNYLVFVNQDGEFASAEFNTEDLNLCFQGQPTAFRAYDMNQFYLDGDTWVLAG</sequence>
<dbReference type="RefSeq" id="WP_123960803.1">
    <property type="nucleotide sequence ID" value="NZ_CP033898.1"/>
</dbReference>